<dbReference type="Proteomes" id="UP001472677">
    <property type="component" value="Unassembled WGS sequence"/>
</dbReference>
<evidence type="ECO:0000259" key="1">
    <source>
        <dbReference type="PROSITE" id="PS50181"/>
    </source>
</evidence>
<dbReference type="SUPFAM" id="SSF81383">
    <property type="entry name" value="F-box domain"/>
    <property type="match status" value="1"/>
</dbReference>
<comment type="caution">
    <text evidence="2">The sequence shown here is derived from an EMBL/GenBank/DDBJ whole genome shotgun (WGS) entry which is preliminary data.</text>
</comment>
<evidence type="ECO:0000313" key="2">
    <source>
        <dbReference type="EMBL" id="KAK8551977.1"/>
    </source>
</evidence>
<dbReference type="EMBL" id="JBBPBM010000020">
    <property type="protein sequence ID" value="KAK8551977.1"/>
    <property type="molecule type" value="Genomic_DNA"/>
</dbReference>
<name>A0ABR2E7S6_9ROSI</name>
<feature type="domain" description="F-box" evidence="1">
    <location>
        <begin position="45"/>
        <end position="92"/>
    </location>
</feature>
<protein>
    <recommendedName>
        <fullName evidence="1">F-box domain-containing protein</fullName>
    </recommendedName>
</protein>
<dbReference type="InterPro" id="IPR036047">
    <property type="entry name" value="F-box-like_dom_sf"/>
</dbReference>
<keyword evidence="3" id="KW-1185">Reference proteome</keyword>
<dbReference type="PANTHER" id="PTHR33110">
    <property type="entry name" value="F-BOX/KELCH-REPEAT PROTEIN-RELATED"/>
    <property type="match status" value="1"/>
</dbReference>
<proteinExistence type="predicted"/>
<accession>A0ABR2E7S6</accession>
<reference evidence="2 3" key="1">
    <citation type="journal article" date="2024" name="G3 (Bethesda)">
        <title>Genome assembly of Hibiscus sabdariffa L. provides insights into metabolisms of medicinal natural products.</title>
        <authorList>
            <person name="Kim T."/>
        </authorList>
    </citation>
    <scope>NUCLEOTIDE SEQUENCE [LARGE SCALE GENOMIC DNA]</scope>
    <source>
        <strain evidence="2">TK-2024</strain>
        <tissue evidence="2">Old leaves</tissue>
    </source>
</reference>
<gene>
    <name evidence="2" type="ORF">V6N12_040593</name>
</gene>
<dbReference type="InterPro" id="IPR001810">
    <property type="entry name" value="F-box_dom"/>
</dbReference>
<dbReference type="Pfam" id="PF00646">
    <property type="entry name" value="F-box"/>
    <property type="match status" value="1"/>
</dbReference>
<dbReference type="PROSITE" id="PS50181">
    <property type="entry name" value="FBOX"/>
    <property type="match status" value="1"/>
</dbReference>
<sequence length="320" mass="36317">MNFFWRFVSSSLIQEIISTGDMTITGTRNSKERRISKRRRLGRHGPNLSDLPLDILELIIGRLHWVDRIRIRTVCKAWCRLLDPLSREYLVEERSRGIEYLLFLGASTCASSYGWVLFRVSRFIEERKESLFLYSPFTTETFEFDGFHRSSLVVDTSYANGVFYCVFSGGQLGAFNVELKGWTILVDHCPLSGFTLQCAKLIVSGAGLQLLSNSPSLELFKFDFTKMDWIYENDLNNRVLFIGHTSFSVPAVGETSVLANTIFAARGSFMHPKVRCYGSTSPSLSRLYRKCVEAAKCSLIWIELPSGGGIWRADDLIHAV</sequence>
<organism evidence="2 3">
    <name type="scientific">Hibiscus sabdariffa</name>
    <name type="common">roselle</name>
    <dbReference type="NCBI Taxonomy" id="183260"/>
    <lineage>
        <taxon>Eukaryota</taxon>
        <taxon>Viridiplantae</taxon>
        <taxon>Streptophyta</taxon>
        <taxon>Embryophyta</taxon>
        <taxon>Tracheophyta</taxon>
        <taxon>Spermatophyta</taxon>
        <taxon>Magnoliopsida</taxon>
        <taxon>eudicotyledons</taxon>
        <taxon>Gunneridae</taxon>
        <taxon>Pentapetalae</taxon>
        <taxon>rosids</taxon>
        <taxon>malvids</taxon>
        <taxon>Malvales</taxon>
        <taxon>Malvaceae</taxon>
        <taxon>Malvoideae</taxon>
        <taxon>Hibiscus</taxon>
    </lineage>
</organism>
<evidence type="ECO:0000313" key="3">
    <source>
        <dbReference type="Proteomes" id="UP001472677"/>
    </source>
</evidence>
<dbReference type="Gene3D" id="1.20.1280.50">
    <property type="match status" value="1"/>
</dbReference>